<protein>
    <submittedName>
        <fullName evidence="2">Uncharacterized protein</fullName>
    </submittedName>
</protein>
<feature type="region of interest" description="Disordered" evidence="1">
    <location>
        <begin position="38"/>
        <end position="241"/>
    </location>
</feature>
<dbReference type="RefSeq" id="XP_026607832.1">
    <property type="nucleotide sequence ID" value="XM_026744669.1"/>
</dbReference>
<keyword evidence="3" id="KW-1185">Reference proteome</keyword>
<evidence type="ECO:0000256" key="1">
    <source>
        <dbReference type="SAM" id="MobiDB-lite"/>
    </source>
</evidence>
<comment type="caution">
    <text evidence="2">The sequence shown here is derived from an EMBL/GenBank/DDBJ whole genome shotgun (WGS) entry which is preliminary data.</text>
</comment>
<dbReference type="Proteomes" id="UP000256690">
    <property type="component" value="Unassembled WGS sequence"/>
</dbReference>
<name>A0A3D8SYM9_9EURO</name>
<feature type="compositionally biased region" description="Basic residues" evidence="1">
    <location>
        <begin position="143"/>
        <end position="160"/>
    </location>
</feature>
<evidence type="ECO:0000313" key="2">
    <source>
        <dbReference type="EMBL" id="RDW90878.1"/>
    </source>
</evidence>
<dbReference type="AlphaFoldDB" id="A0A3D8SYM9"/>
<feature type="compositionally biased region" description="Basic and acidic residues" evidence="1">
    <location>
        <begin position="181"/>
        <end position="210"/>
    </location>
</feature>
<feature type="compositionally biased region" description="Basic and acidic residues" evidence="1">
    <location>
        <begin position="220"/>
        <end position="229"/>
    </location>
</feature>
<dbReference type="OrthoDB" id="4508709at2759"/>
<accession>A0A3D8SYM9</accession>
<proteinExistence type="predicted"/>
<evidence type="ECO:0000313" key="3">
    <source>
        <dbReference type="Proteomes" id="UP000256690"/>
    </source>
</evidence>
<organism evidence="2 3">
    <name type="scientific">Aspergillus mulundensis</name>
    <dbReference type="NCBI Taxonomy" id="1810919"/>
    <lineage>
        <taxon>Eukaryota</taxon>
        <taxon>Fungi</taxon>
        <taxon>Dikarya</taxon>
        <taxon>Ascomycota</taxon>
        <taxon>Pezizomycotina</taxon>
        <taxon>Eurotiomycetes</taxon>
        <taxon>Eurotiomycetidae</taxon>
        <taxon>Eurotiales</taxon>
        <taxon>Aspergillaceae</taxon>
        <taxon>Aspergillus</taxon>
        <taxon>Aspergillus subgen. Nidulantes</taxon>
    </lineage>
</organism>
<feature type="compositionally biased region" description="Basic and acidic residues" evidence="1">
    <location>
        <begin position="95"/>
        <end position="111"/>
    </location>
</feature>
<dbReference type="GeneID" id="38113023"/>
<reference evidence="2 3" key="1">
    <citation type="journal article" date="2018" name="IMA Fungus">
        <title>IMA Genome-F 9: Draft genome sequence of Annulohypoxylon stygium, Aspergillus mulundensis, Berkeleyomyces basicola (syn. Thielaviopsis basicola), Ceratocystis smalleyi, two Cercospora beticola strains, Coleophoma cylindrospora, Fusarium fracticaudum, Phialophora cf. hyalina, and Morchella septimelata.</title>
        <authorList>
            <person name="Wingfield B.D."/>
            <person name="Bills G.F."/>
            <person name="Dong Y."/>
            <person name="Huang W."/>
            <person name="Nel W.J."/>
            <person name="Swalarsk-Parry B.S."/>
            <person name="Vaghefi N."/>
            <person name="Wilken P.M."/>
            <person name="An Z."/>
            <person name="de Beer Z.W."/>
            <person name="De Vos L."/>
            <person name="Chen L."/>
            <person name="Duong T.A."/>
            <person name="Gao Y."/>
            <person name="Hammerbacher A."/>
            <person name="Kikkert J.R."/>
            <person name="Li Y."/>
            <person name="Li H."/>
            <person name="Li K."/>
            <person name="Li Q."/>
            <person name="Liu X."/>
            <person name="Ma X."/>
            <person name="Naidoo K."/>
            <person name="Pethybridge S.J."/>
            <person name="Sun J."/>
            <person name="Steenkamp E.T."/>
            <person name="van der Nest M.A."/>
            <person name="van Wyk S."/>
            <person name="Wingfield M.J."/>
            <person name="Xiong C."/>
            <person name="Yue Q."/>
            <person name="Zhang X."/>
        </authorList>
    </citation>
    <scope>NUCLEOTIDE SEQUENCE [LARGE SCALE GENOMIC DNA]</scope>
    <source>
        <strain evidence="2 3">DSM 5745</strain>
    </source>
</reference>
<sequence length="392" mass="47674">MEIRTRKIIRRYVTKDGGGIFRRPKVLERDEYYYNRHAQRTRSEESHSPSYRIIETREPLRSRSSPSPLRRRDTSPIRSKPFIMRMPYTIRRVTRRADEYEPKQRGRDRSPRTFVVDPPPETPYAWPKSERRRSPSPNIRYISPRRKPTLRRVSPRRPSPRRPAPPPLRRETETTVVVENTPRESRSLERRKGPRPPRERTPVVEREPVRRRPAAVEIHQSPERRREHSGSTGRRQVRFAEDINREDFENRARKNEEYSLSESDIDYRDETRRRIHERRVRRDLDDTPRHRYVSPERRTYRITDLPRPSVRSSRLRPQIIQDGNREISEDGDRIYAEARRRREQERRQLREVVPHSSSRWRRHLDGIRDFSSDDDEYYSRGIGSRRYGRRWL</sequence>
<gene>
    <name evidence="2" type="ORF">DSM5745_02653</name>
</gene>
<dbReference type="EMBL" id="PVWQ01000002">
    <property type="protein sequence ID" value="RDW90878.1"/>
    <property type="molecule type" value="Genomic_DNA"/>
</dbReference>